<dbReference type="Gene3D" id="1.20.140.150">
    <property type="match status" value="1"/>
</dbReference>
<feature type="transmembrane region" description="Helical" evidence="11">
    <location>
        <begin position="181"/>
        <end position="199"/>
    </location>
</feature>
<dbReference type="FunFam" id="1.20.140.150:FF:000001">
    <property type="entry name" value="Claudin"/>
    <property type="match status" value="1"/>
</dbReference>
<reference evidence="12" key="1">
    <citation type="journal article" date="2023" name="Front. Mar. Sci.">
        <title>A new Merluccius polli reference genome to investigate the effects of global change in West African waters.</title>
        <authorList>
            <person name="Mateo J.L."/>
            <person name="Blanco-Fernandez C."/>
            <person name="Garcia-Vazquez E."/>
            <person name="Machado-Schiaffino G."/>
        </authorList>
    </citation>
    <scope>NUCLEOTIDE SEQUENCE</scope>
    <source>
        <strain evidence="12">C29</strain>
        <tissue evidence="12">Fin</tissue>
    </source>
</reference>
<feature type="transmembrane region" description="Helical" evidence="11">
    <location>
        <begin position="135"/>
        <end position="156"/>
    </location>
</feature>
<comment type="caution">
    <text evidence="12">The sequence shown here is derived from an EMBL/GenBank/DDBJ whole genome shotgun (WGS) entry which is preliminary data.</text>
</comment>
<dbReference type="InterPro" id="IPR006187">
    <property type="entry name" value="Claudin"/>
</dbReference>
<protein>
    <submittedName>
        <fullName evidence="12">Claudin-14</fullName>
    </submittedName>
</protein>
<dbReference type="Proteomes" id="UP001174136">
    <property type="component" value="Unassembled WGS sequence"/>
</dbReference>
<dbReference type="GO" id="GO:0005886">
    <property type="term" value="C:plasma membrane"/>
    <property type="evidence" value="ECO:0007669"/>
    <property type="project" value="UniProtKB-SubCell"/>
</dbReference>
<dbReference type="Pfam" id="PF00822">
    <property type="entry name" value="PMP22_Claudin"/>
    <property type="match status" value="1"/>
</dbReference>
<accession>A0AA47NLK0</accession>
<evidence type="ECO:0000256" key="11">
    <source>
        <dbReference type="SAM" id="Phobius"/>
    </source>
</evidence>
<evidence type="ECO:0000256" key="10">
    <source>
        <dbReference type="SAM" id="MobiDB-lite"/>
    </source>
</evidence>
<feature type="transmembrane region" description="Helical" evidence="11">
    <location>
        <begin position="21"/>
        <end position="47"/>
    </location>
</feature>
<proteinExistence type="inferred from homology"/>
<keyword evidence="7" id="KW-0965">Cell junction</keyword>
<dbReference type="PRINTS" id="PR01385">
    <property type="entry name" value="CLAUDIN14"/>
</dbReference>
<evidence type="ECO:0000256" key="8">
    <source>
        <dbReference type="ARBA" id="ARBA00022989"/>
    </source>
</evidence>
<keyword evidence="4" id="KW-0796">Tight junction</keyword>
<feature type="compositionally biased region" description="Low complexity" evidence="10">
    <location>
        <begin position="204"/>
        <end position="215"/>
    </location>
</feature>
<dbReference type="GO" id="GO:0005923">
    <property type="term" value="C:bicellular tight junction"/>
    <property type="evidence" value="ECO:0007669"/>
    <property type="project" value="UniProtKB-SubCell"/>
</dbReference>
<organism evidence="12 13">
    <name type="scientific">Merluccius polli</name>
    <name type="common">Benguela hake</name>
    <name type="synonym">Merluccius cadenati</name>
    <dbReference type="NCBI Taxonomy" id="89951"/>
    <lineage>
        <taxon>Eukaryota</taxon>
        <taxon>Metazoa</taxon>
        <taxon>Chordata</taxon>
        <taxon>Craniata</taxon>
        <taxon>Vertebrata</taxon>
        <taxon>Euteleostomi</taxon>
        <taxon>Actinopterygii</taxon>
        <taxon>Neopterygii</taxon>
        <taxon>Teleostei</taxon>
        <taxon>Neoteleostei</taxon>
        <taxon>Acanthomorphata</taxon>
        <taxon>Zeiogadaria</taxon>
        <taxon>Gadariae</taxon>
        <taxon>Gadiformes</taxon>
        <taxon>Gadoidei</taxon>
        <taxon>Merlucciidae</taxon>
        <taxon>Merluccius</taxon>
    </lineage>
</organism>
<keyword evidence="13" id="KW-1185">Reference proteome</keyword>
<sequence length="398" mass="42276">MASSMEEDPLSIPYPVTMASAALELTGFFLGLLGMLGTLVATVLPYWRTSAHVGSNIVTAVASMRGLWMECVYQSTGVFQCETYNSMLALQSDLQASRALMVISLVLSVLAIAVATPGMQCTVCLEGAASAKARVAGVGGTLFLAAGLLALIPVSWTTHEVVQNFYRPSVPSSMKFELGESLYLGLASALLSLLGGALLRATRPTGTAQGTPTPGVAGGGGGVRTSSQTYRNPALQVGGANTGSRGLSRDTGGSHYGAPRNPGLQESTGGDEGLSLHPTRQQAVPHCWPAICLKPGEQRHQLGHRRLRTEILYTQHLERAVHNRPQHEITHPANWERKPSRSLPWKRACSISISLRDSALLAVKRCGRDSSSDLAAILSRITCRRCCLALGAAHTPWL</sequence>
<gene>
    <name evidence="12" type="primary">CLDN14_1</name>
    <name evidence="12" type="ORF">N1851_034543</name>
</gene>
<comment type="similarity">
    <text evidence="3">Belongs to the claudin family.</text>
</comment>
<evidence type="ECO:0000313" key="13">
    <source>
        <dbReference type="Proteomes" id="UP001174136"/>
    </source>
</evidence>
<evidence type="ECO:0000256" key="4">
    <source>
        <dbReference type="ARBA" id="ARBA00022427"/>
    </source>
</evidence>
<evidence type="ECO:0000256" key="7">
    <source>
        <dbReference type="ARBA" id="ARBA00022949"/>
    </source>
</evidence>
<evidence type="ECO:0000256" key="2">
    <source>
        <dbReference type="ARBA" id="ARBA00004651"/>
    </source>
</evidence>
<keyword evidence="9 11" id="KW-0472">Membrane</keyword>
<evidence type="ECO:0000256" key="1">
    <source>
        <dbReference type="ARBA" id="ARBA00004435"/>
    </source>
</evidence>
<dbReference type="PRINTS" id="PR01077">
    <property type="entry name" value="CLAUDIN"/>
</dbReference>
<feature type="transmembrane region" description="Helical" evidence="11">
    <location>
        <begin position="96"/>
        <end position="115"/>
    </location>
</feature>
<keyword evidence="8 11" id="KW-1133">Transmembrane helix</keyword>
<keyword evidence="5" id="KW-1003">Cell membrane</keyword>
<keyword evidence="6 11" id="KW-0812">Transmembrane</keyword>
<dbReference type="InterPro" id="IPR004031">
    <property type="entry name" value="PMP22/EMP/MP20/Claudin"/>
</dbReference>
<name>A0AA47NLK0_MERPO</name>
<feature type="region of interest" description="Disordered" evidence="10">
    <location>
        <begin position="204"/>
        <end position="280"/>
    </location>
</feature>
<comment type="subcellular location">
    <subcellularLocation>
        <location evidence="1">Cell junction</location>
        <location evidence="1">Tight junction</location>
    </subcellularLocation>
    <subcellularLocation>
        <location evidence="2">Cell membrane</location>
        <topology evidence="2">Multi-pass membrane protein</topology>
    </subcellularLocation>
</comment>
<dbReference type="AlphaFoldDB" id="A0AA47NLK0"/>
<evidence type="ECO:0000256" key="6">
    <source>
        <dbReference type="ARBA" id="ARBA00022692"/>
    </source>
</evidence>
<dbReference type="EMBL" id="JAOPHQ010006627">
    <property type="protein sequence ID" value="KAK0130791.1"/>
    <property type="molecule type" value="Genomic_DNA"/>
</dbReference>
<evidence type="ECO:0000313" key="12">
    <source>
        <dbReference type="EMBL" id="KAK0130791.1"/>
    </source>
</evidence>
<dbReference type="GO" id="GO:0005198">
    <property type="term" value="F:structural molecule activity"/>
    <property type="evidence" value="ECO:0007669"/>
    <property type="project" value="InterPro"/>
</dbReference>
<evidence type="ECO:0000256" key="5">
    <source>
        <dbReference type="ARBA" id="ARBA00022475"/>
    </source>
</evidence>
<evidence type="ECO:0000256" key="3">
    <source>
        <dbReference type="ARBA" id="ARBA00008295"/>
    </source>
</evidence>
<dbReference type="PANTHER" id="PTHR12002">
    <property type="entry name" value="CLAUDIN"/>
    <property type="match status" value="1"/>
</dbReference>
<dbReference type="PROSITE" id="PS01346">
    <property type="entry name" value="CLAUDIN"/>
    <property type="match status" value="1"/>
</dbReference>
<dbReference type="InterPro" id="IPR017974">
    <property type="entry name" value="Claudin_CS"/>
</dbReference>
<evidence type="ECO:0000256" key="9">
    <source>
        <dbReference type="ARBA" id="ARBA00023136"/>
    </source>
</evidence>